<evidence type="ECO:0000256" key="2">
    <source>
        <dbReference type="ARBA" id="ARBA00022801"/>
    </source>
</evidence>
<dbReference type="InterPro" id="IPR009003">
    <property type="entry name" value="Peptidase_S1_PA"/>
</dbReference>
<dbReference type="InterPro" id="IPR018114">
    <property type="entry name" value="TRYPSIN_HIS"/>
</dbReference>
<keyword evidence="8" id="KW-1185">Reference proteome</keyword>
<evidence type="ECO:0000259" key="6">
    <source>
        <dbReference type="PROSITE" id="PS50240"/>
    </source>
</evidence>
<reference evidence="8" key="1">
    <citation type="journal article" date="2017" name="bioRxiv">
        <title>Comparative analysis of the genomes of Stylophora pistillata and Acropora digitifera provides evidence for extensive differences between species of corals.</title>
        <authorList>
            <person name="Voolstra C.R."/>
            <person name="Li Y."/>
            <person name="Liew Y.J."/>
            <person name="Baumgarten S."/>
            <person name="Zoccola D."/>
            <person name="Flot J.-F."/>
            <person name="Tambutte S."/>
            <person name="Allemand D."/>
            <person name="Aranda M."/>
        </authorList>
    </citation>
    <scope>NUCLEOTIDE SEQUENCE [LARGE SCALE GENOMIC DNA]</scope>
</reference>
<dbReference type="InterPro" id="IPR050127">
    <property type="entry name" value="Serine_Proteases_S1"/>
</dbReference>
<dbReference type="GO" id="GO:0005615">
    <property type="term" value="C:extracellular space"/>
    <property type="evidence" value="ECO:0007669"/>
    <property type="project" value="TreeGrafter"/>
</dbReference>
<dbReference type="InterPro" id="IPR001254">
    <property type="entry name" value="Trypsin_dom"/>
</dbReference>
<dbReference type="OrthoDB" id="7754674at2759"/>
<dbReference type="GO" id="GO:0004252">
    <property type="term" value="F:serine-type endopeptidase activity"/>
    <property type="evidence" value="ECO:0007669"/>
    <property type="project" value="InterPro"/>
</dbReference>
<dbReference type="PANTHER" id="PTHR24264:SF54">
    <property type="entry name" value="PEPTIDASE S1 DOMAIN-CONTAINING PROTEIN"/>
    <property type="match status" value="1"/>
</dbReference>
<keyword evidence="4" id="KW-1015">Disulfide bond</keyword>
<evidence type="ECO:0000256" key="4">
    <source>
        <dbReference type="ARBA" id="ARBA00023157"/>
    </source>
</evidence>
<dbReference type="Gene3D" id="2.40.10.10">
    <property type="entry name" value="Trypsin-like serine proteases"/>
    <property type="match status" value="1"/>
</dbReference>
<dbReference type="PANTHER" id="PTHR24264">
    <property type="entry name" value="TRYPSIN-RELATED"/>
    <property type="match status" value="1"/>
</dbReference>
<evidence type="ECO:0000256" key="1">
    <source>
        <dbReference type="ARBA" id="ARBA00022670"/>
    </source>
</evidence>
<sequence>MTRSLNSTLLRLICVVLLLCKNVSSVKGKAAEVKRELRGCGVKMPGENNKRSISGPEEWRWHAQLLKKIGMRTWHCSGSLLTPQWVLTAAHCTGVNPGDLEISLGKHHRYVESCEEQRHCVDLIVRHLNFTRKPLNYDFALLKLKYPVALNDHVGTVCLPKSTTRLPVGTILWETGWGRTEINGLSSNVLKEVHVEVASQPEIVGAKLKQREAAFYTNSTSWGEGNCFGDSGGPVVREEGGRWYLEGIHSYGKDACTKKVNRFYLQADVRVVLQWMKDTIANTG</sequence>
<keyword evidence="2" id="KW-0378">Hydrolase</keyword>
<dbReference type="InterPro" id="IPR043504">
    <property type="entry name" value="Peptidase_S1_PA_chymotrypsin"/>
</dbReference>
<dbReference type="Pfam" id="PF00089">
    <property type="entry name" value="Trypsin"/>
    <property type="match status" value="1"/>
</dbReference>
<evidence type="ECO:0000256" key="5">
    <source>
        <dbReference type="SAM" id="SignalP"/>
    </source>
</evidence>
<evidence type="ECO:0000313" key="8">
    <source>
        <dbReference type="Proteomes" id="UP000225706"/>
    </source>
</evidence>
<gene>
    <name evidence="7" type="ORF">AWC38_SpisGene3972</name>
</gene>
<evidence type="ECO:0000256" key="3">
    <source>
        <dbReference type="ARBA" id="ARBA00022825"/>
    </source>
</evidence>
<proteinExistence type="predicted"/>
<feature type="domain" description="Peptidase S1" evidence="6">
    <location>
        <begin position="44"/>
        <end position="281"/>
    </location>
</feature>
<dbReference type="InterPro" id="IPR001314">
    <property type="entry name" value="Peptidase_S1A"/>
</dbReference>
<dbReference type="SMART" id="SM00020">
    <property type="entry name" value="Tryp_SPc"/>
    <property type="match status" value="1"/>
</dbReference>
<dbReference type="EMBL" id="LSMT01000039">
    <property type="protein sequence ID" value="PFX31196.1"/>
    <property type="molecule type" value="Genomic_DNA"/>
</dbReference>
<organism evidence="7 8">
    <name type="scientific">Stylophora pistillata</name>
    <name type="common">Smooth cauliflower coral</name>
    <dbReference type="NCBI Taxonomy" id="50429"/>
    <lineage>
        <taxon>Eukaryota</taxon>
        <taxon>Metazoa</taxon>
        <taxon>Cnidaria</taxon>
        <taxon>Anthozoa</taxon>
        <taxon>Hexacorallia</taxon>
        <taxon>Scleractinia</taxon>
        <taxon>Astrocoeniina</taxon>
        <taxon>Pocilloporidae</taxon>
        <taxon>Stylophora</taxon>
    </lineage>
</organism>
<keyword evidence="1" id="KW-0645">Protease</keyword>
<keyword evidence="3" id="KW-0720">Serine protease</keyword>
<evidence type="ECO:0000313" key="7">
    <source>
        <dbReference type="EMBL" id="PFX31196.1"/>
    </source>
</evidence>
<dbReference type="GO" id="GO:0006508">
    <property type="term" value="P:proteolysis"/>
    <property type="evidence" value="ECO:0007669"/>
    <property type="project" value="UniProtKB-KW"/>
</dbReference>
<name>A0A2B4SPA3_STYPI</name>
<dbReference type="CDD" id="cd00190">
    <property type="entry name" value="Tryp_SPc"/>
    <property type="match status" value="1"/>
</dbReference>
<keyword evidence="5" id="KW-0732">Signal</keyword>
<feature type="chain" id="PRO_5013106595" evidence="5">
    <location>
        <begin position="26"/>
        <end position="284"/>
    </location>
</feature>
<feature type="signal peptide" evidence="5">
    <location>
        <begin position="1"/>
        <end position="25"/>
    </location>
</feature>
<dbReference type="PROSITE" id="PS00134">
    <property type="entry name" value="TRYPSIN_HIS"/>
    <property type="match status" value="1"/>
</dbReference>
<dbReference type="PROSITE" id="PS50240">
    <property type="entry name" value="TRYPSIN_DOM"/>
    <property type="match status" value="1"/>
</dbReference>
<comment type="caution">
    <text evidence="7">The sequence shown here is derived from an EMBL/GenBank/DDBJ whole genome shotgun (WGS) entry which is preliminary data.</text>
</comment>
<dbReference type="Proteomes" id="UP000225706">
    <property type="component" value="Unassembled WGS sequence"/>
</dbReference>
<dbReference type="PRINTS" id="PR00722">
    <property type="entry name" value="CHYMOTRYPSIN"/>
</dbReference>
<dbReference type="SUPFAM" id="SSF50494">
    <property type="entry name" value="Trypsin-like serine proteases"/>
    <property type="match status" value="1"/>
</dbReference>
<dbReference type="FunFam" id="2.40.10.10:FF:000068">
    <property type="entry name" value="transmembrane protease serine 2"/>
    <property type="match status" value="1"/>
</dbReference>
<dbReference type="AlphaFoldDB" id="A0A2B4SPA3"/>
<protein>
    <submittedName>
        <fullName evidence="7">Chymotrypsinogen B</fullName>
    </submittedName>
</protein>
<accession>A0A2B4SPA3</accession>
<dbReference type="STRING" id="50429.A0A2B4SPA3"/>